<dbReference type="SUPFAM" id="SSF69318">
    <property type="entry name" value="Integrin alpha N-terminal domain"/>
    <property type="match status" value="1"/>
</dbReference>
<dbReference type="Proteomes" id="UP001551584">
    <property type="component" value="Unassembled WGS sequence"/>
</dbReference>
<proteinExistence type="predicted"/>
<evidence type="ECO:0000256" key="1">
    <source>
        <dbReference type="ARBA" id="ARBA00022729"/>
    </source>
</evidence>
<dbReference type="InterPro" id="IPR013517">
    <property type="entry name" value="FG-GAP"/>
</dbReference>
<name>A0ABV3EQD7_9ACTN</name>
<accession>A0ABV3EQD7</accession>
<evidence type="ECO:0000313" key="3">
    <source>
        <dbReference type="Proteomes" id="UP001551584"/>
    </source>
</evidence>
<sequence length="1235" mass="127128">MLLTGLLPAGAAQAGERTGTTAATAATAATAGAATATATGAAASGAEDCAEIPPAPFGDPGAAEKRVTVPGDGSVCLTFTAEAPGMHRVLVDPNRQAYVTVLDGEEPVECHDPAWGAGWCDLPRAGAFTLNVVNGEWDAREIPVTVTPLATTEGCAEETGTSYDLPPVIGTSASEVGLVCHPFSAEPGDRITVDFRTTAYGEAGSWITDESGARICPSSNEDGGKGCVLPGDGPYRVLGWVSYAERGFPAEYSLKVRRLSDPAGCADVPVNPYGSAPTEVEPSTGCKTFTAPAAGRYGVYEVASTTRASLAVFDRAGRTVCETWESPCSLPEAGDYTVLTGHSTLIVDRAGSEGCEPAELGTRAGEFTAAGEIDCLTLPLPEGARAAALTPLHTGGPEPDLTVLDADGAQRCSDDDLGDGSCALTGAAPFRLLVSTDDDEPATGGYRVALHRTDTVSDCPVLPAGSFGSDTAEARFTMGGGVFSHCLSIPADDHSAAEILQLETVSGGSTAQFTVVDAEGRQSCYVNPSRSTWTTCRLTPGLAHTVLVSGRDHEGEYRLVRRDVTATAEGCAATPATAVGGPSTGGTPAAPGQLRCHQVTTAAAGDTLHLDVRDPLGTANILAFDGDGTSVCSHRNRACAVSGSTHYQVLVTVPSTLKAAESYRFDALRIGTPDGPAEECADVPSIAYGYGPITGTLDEQHTAVCAALPTAYADRFDFVVSDTAGGTRTAVPALYDASRDNGCTLYVPTGYRCAVSEPYSREVSPSVLVVGLPEDASRTEYRAELVCSSTICGTEKVGVGTVAPLTGVSGSRIEVTVTGTALHEDDKVRISRSGKQVESTGTEVAADRRSMTAALDLTGLEPGTWSLSVITHNGWEYAKGSFTVDPAPLKNTAPPVVTGAARVGAKLTATTGSWTPAADSYTYRWTADGQAVEGATSATFTVPASLRGKKVGVSVTAVRSGSRSTTAQSAARTVVAAFRDHAGAGAAPDGVGDLLTLNSTGGLTFQQGSAGTGAFSGRTSASGWSTSVRAVPFGDVDADGCNDVLVRMSDGSLRSYRPACGKALAPSAPYVSLGTGWNQYDLLTSPGDISGDGRADLIARHSSTKAVYLYKGTSGGKLSSRVKLYDKWTYKKILGAGDLDGDGHGDLLAQDSANDLWRYHGTGGGKFASRVKVFDAWGSTYNAVVGVGDITGDGRADLVVRDTSGNLYRNNGNGKGSFSGRVKIATGWQGYKALF</sequence>
<gene>
    <name evidence="2" type="ORF">AB0D95_14450</name>
</gene>
<dbReference type="InterPro" id="IPR028994">
    <property type="entry name" value="Integrin_alpha_N"/>
</dbReference>
<dbReference type="Pfam" id="PF13517">
    <property type="entry name" value="FG-GAP_3"/>
    <property type="match status" value="1"/>
</dbReference>
<reference evidence="2 3" key="1">
    <citation type="submission" date="2024-06" db="EMBL/GenBank/DDBJ databases">
        <title>The Natural Products Discovery Center: Release of the First 8490 Sequenced Strains for Exploring Actinobacteria Biosynthetic Diversity.</title>
        <authorList>
            <person name="Kalkreuter E."/>
            <person name="Kautsar S.A."/>
            <person name="Yang D."/>
            <person name="Bader C.D."/>
            <person name="Teijaro C.N."/>
            <person name="Fluegel L."/>
            <person name="Davis C.M."/>
            <person name="Simpson J.R."/>
            <person name="Lauterbach L."/>
            <person name="Steele A.D."/>
            <person name="Gui C."/>
            <person name="Meng S."/>
            <person name="Li G."/>
            <person name="Viehrig K."/>
            <person name="Ye F."/>
            <person name="Su P."/>
            <person name="Kiefer A.F."/>
            <person name="Nichols A."/>
            <person name="Cepeda A.J."/>
            <person name="Yan W."/>
            <person name="Fan B."/>
            <person name="Jiang Y."/>
            <person name="Adhikari A."/>
            <person name="Zheng C.-J."/>
            <person name="Schuster L."/>
            <person name="Cowan T.M."/>
            <person name="Smanski M.J."/>
            <person name="Chevrette M.G."/>
            <person name="De Carvalho L.P.S."/>
            <person name="Shen B."/>
        </authorList>
    </citation>
    <scope>NUCLEOTIDE SEQUENCE [LARGE SCALE GENOMIC DNA]</scope>
    <source>
        <strain evidence="2 3">NPDC048117</strain>
    </source>
</reference>
<dbReference type="Gene3D" id="2.130.10.130">
    <property type="entry name" value="Integrin alpha, N-terminal"/>
    <property type="match status" value="1"/>
</dbReference>
<comment type="caution">
    <text evidence="2">The sequence shown here is derived from an EMBL/GenBank/DDBJ whole genome shotgun (WGS) entry which is preliminary data.</text>
</comment>
<dbReference type="PANTHER" id="PTHR44103">
    <property type="entry name" value="PROPROTEIN CONVERTASE P"/>
    <property type="match status" value="1"/>
</dbReference>
<protein>
    <submittedName>
        <fullName evidence="2">FG-GAP-like repeat-containing protein</fullName>
    </submittedName>
</protein>
<dbReference type="PANTHER" id="PTHR44103:SF1">
    <property type="entry name" value="PROPROTEIN CONVERTASE P"/>
    <property type="match status" value="1"/>
</dbReference>
<dbReference type="Gene3D" id="2.60.40.2700">
    <property type="match status" value="1"/>
</dbReference>
<organism evidence="2 3">
    <name type="scientific">Streptomyces chilikensis</name>
    <dbReference type="NCBI Taxonomy" id="1194079"/>
    <lineage>
        <taxon>Bacteria</taxon>
        <taxon>Bacillati</taxon>
        <taxon>Actinomycetota</taxon>
        <taxon>Actinomycetes</taxon>
        <taxon>Kitasatosporales</taxon>
        <taxon>Streptomycetaceae</taxon>
        <taxon>Streptomyces</taxon>
    </lineage>
</organism>
<evidence type="ECO:0000313" key="2">
    <source>
        <dbReference type="EMBL" id="MEU9578437.1"/>
    </source>
</evidence>
<keyword evidence="3" id="KW-1185">Reference proteome</keyword>
<keyword evidence="1" id="KW-0732">Signal</keyword>
<dbReference type="EMBL" id="JBEZNA010000028">
    <property type="protein sequence ID" value="MEU9578437.1"/>
    <property type="molecule type" value="Genomic_DNA"/>
</dbReference>